<dbReference type="SUPFAM" id="SSF102114">
    <property type="entry name" value="Radical SAM enzymes"/>
    <property type="match status" value="1"/>
</dbReference>
<organism evidence="6">
    <name type="scientific">marine sediment metagenome</name>
    <dbReference type="NCBI Taxonomy" id="412755"/>
    <lineage>
        <taxon>unclassified sequences</taxon>
        <taxon>metagenomes</taxon>
        <taxon>ecological metagenomes</taxon>
    </lineage>
</organism>
<keyword evidence="5" id="KW-0411">Iron-sulfur</keyword>
<dbReference type="EMBL" id="LAZR01038411">
    <property type="protein sequence ID" value="KKL19636.1"/>
    <property type="molecule type" value="Genomic_DNA"/>
</dbReference>
<protein>
    <submittedName>
        <fullName evidence="6">Uncharacterized protein</fullName>
    </submittedName>
</protein>
<reference evidence="6" key="1">
    <citation type="journal article" date="2015" name="Nature">
        <title>Complex archaea that bridge the gap between prokaryotes and eukaryotes.</title>
        <authorList>
            <person name="Spang A."/>
            <person name="Saw J.H."/>
            <person name="Jorgensen S.L."/>
            <person name="Zaremba-Niedzwiedzka K."/>
            <person name="Martijn J."/>
            <person name="Lind A.E."/>
            <person name="van Eijk R."/>
            <person name="Schleper C."/>
            <person name="Guy L."/>
            <person name="Ettema T.J."/>
        </authorList>
    </citation>
    <scope>NUCLEOTIDE SEQUENCE</scope>
</reference>
<comment type="caution">
    <text evidence="6">The sequence shown here is derived from an EMBL/GenBank/DDBJ whole genome shotgun (WGS) entry which is preliminary data.</text>
</comment>
<keyword evidence="2" id="KW-0949">S-adenosyl-L-methionine</keyword>
<dbReference type="InterPro" id="IPR051198">
    <property type="entry name" value="BchE-like"/>
</dbReference>
<evidence type="ECO:0000256" key="4">
    <source>
        <dbReference type="ARBA" id="ARBA00023004"/>
    </source>
</evidence>
<evidence type="ECO:0000256" key="5">
    <source>
        <dbReference type="ARBA" id="ARBA00023014"/>
    </source>
</evidence>
<evidence type="ECO:0000256" key="1">
    <source>
        <dbReference type="ARBA" id="ARBA00001966"/>
    </source>
</evidence>
<keyword evidence="4" id="KW-0408">Iron</keyword>
<comment type="cofactor">
    <cofactor evidence="1">
        <name>[4Fe-4S] cluster</name>
        <dbReference type="ChEBI" id="CHEBI:49883"/>
    </cofactor>
</comment>
<dbReference type="AlphaFoldDB" id="A0A0F9DPN5"/>
<evidence type="ECO:0000256" key="3">
    <source>
        <dbReference type="ARBA" id="ARBA00022723"/>
    </source>
</evidence>
<dbReference type="InterPro" id="IPR007197">
    <property type="entry name" value="rSAM"/>
</dbReference>
<dbReference type="SFLD" id="SFLDS00029">
    <property type="entry name" value="Radical_SAM"/>
    <property type="match status" value="1"/>
</dbReference>
<dbReference type="GO" id="GO:0051536">
    <property type="term" value="F:iron-sulfur cluster binding"/>
    <property type="evidence" value="ECO:0007669"/>
    <property type="project" value="UniProtKB-KW"/>
</dbReference>
<proteinExistence type="predicted"/>
<accession>A0A0F9DPN5</accession>
<evidence type="ECO:0000256" key="2">
    <source>
        <dbReference type="ARBA" id="ARBA00022691"/>
    </source>
</evidence>
<dbReference type="PANTHER" id="PTHR43409">
    <property type="entry name" value="ANAEROBIC MAGNESIUM-PROTOPORPHYRIN IX MONOMETHYL ESTER CYCLASE-RELATED"/>
    <property type="match status" value="1"/>
</dbReference>
<sequence length="314" mass="36944">MERIALYDVDSTIPNLALMKLARHHKERGDEVVWYDALWTLTYDRIYASKIFDFSDGKLLDPERMEIGGTGWDLKSALPPEVERLQPDYSLYGYLHNIGFTMRGCRFRCKFCVVPEKEGRPQTNNTVGEIWQQRDSDFIVLLDNDFFGNPEWRERIAEIREHDLRVNFSQGLNIRIITEEQATALASVRFTNLHATKKQVHFAWDRWRDARLIRRGFERCVAAGIKPWQMAFYVLVGFDTTHEQNLERVMTLASWGCDPYVMPYDRGDPYQKAFTRWVNHRAIFKTIPWDDYRASPSRRAAPQPEFQFEVAGFD</sequence>
<dbReference type="GO" id="GO:0046872">
    <property type="term" value="F:metal ion binding"/>
    <property type="evidence" value="ECO:0007669"/>
    <property type="project" value="UniProtKB-KW"/>
</dbReference>
<dbReference type="InterPro" id="IPR058240">
    <property type="entry name" value="rSAM_sf"/>
</dbReference>
<name>A0A0F9DPN5_9ZZZZ</name>
<evidence type="ECO:0000313" key="6">
    <source>
        <dbReference type="EMBL" id="KKL19636.1"/>
    </source>
</evidence>
<gene>
    <name evidence="6" type="ORF">LCGC14_2463490</name>
</gene>
<dbReference type="GO" id="GO:0003824">
    <property type="term" value="F:catalytic activity"/>
    <property type="evidence" value="ECO:0007669"/>
    <property type="project" value="InterPro"/>
</dbReference>
<keyword evidence="3" id="KW-0479">Metal-binding</keyword>